<dbReference type="Proteomes" id="UP000691718">
    <property type="component" value="Unassembled WGS sequence"/>
</dbReference>
<accession>A0A8S3WL51</accession>
<gene>
    <name evidence="2" type="ORF">PAPOLLO_LOCUS7577</name>
</gene>
<protein>
    <submittedName>
        <fullName evidence="2">(apollo) hypothetical protein</fullName>
    </submittedName>
</protein>
<dbReference type="InterPro" id="IPR048366">
    <property type="entry name" value="TNP-like_GBD"/>
</dbReference>
<name>A0A8S3WL51_PARAO</name>
<evidence type="ECO:0000259" key="1">
    <source>
        <dbReference type="Pfam" id="PF21788"/>
    </source>
</evidence>
<sequence length="161" mass="17950">MKGKECTAKWSHIIDLYNRCPDYRGVKLVPKLTAYHVLPNLIPKIRVKHCTQVFSQSVGVGFACMVELGAVDKSSYETADLLSFFDDLFDSMNGSFSDITGGKMYCAAVTPISPHHDLWNYSIPILKSMKFVSSNSQGVVSSLSSWIKTIESFKNILKCLN</sequence>
<dbReference type="AlphaFoldDB" id="A0A8S3WL51"/>
<evidence type="ECO:0000313" key="3">
    <source>
        <dbReference type="Proteomes" id="UP000691718"/>
    </source>
</evidence>
<dbReference type="EMBL" id="CAJQZP010000527">
    <property type="protein sequence ID" value="CAG4966259.1"/>
    <property type="molecule type" value="Genomic_DNA"/>
</dbReference>
<reference evidence="2" key="1">
    <citation type="submission" date="2021-04" db="EMBL/GenBank/DDBJ databases">
        <authorList>
            <person name="Tunstrom K."/>
        </authorList>
    </citation>
    <scope>NUCLEOTIDE SEQUENCE</scope>
</reference>
<comment type="caution">
    <text evidence="2">The sequence shown here is derived from an EMBL/GenBank/DDBJ whole genome shotgun (WGS) entry which is preliminary data.</text>
</comment>
<keyword evidence="3" id="KW-1185">Reference proteome</keyword>
<feature type="domain" description="Transposable element P transposase-like GTP-binding insertion" evidence="1">
    <location>
        <begin position="4"/>
        <end position="94"/>
    </location>
</feature>
<organism evidence="2 3">
    <name type="scientific">Parnassius apollo</name>
    <name type="common">Apollo butterfly</name>
    <name type="synonym">Papilio apollo</name>
    <dbReference type="NCBI Taxonomy" id="110799"/>
    <lineage>
        <taxon>Eukaryota</taxon>
        <taxon>Metazoa</taxon>
        <taxon>Ecdysozoa</taxon>
        <taxon>Arthropoda</taxon>
        <taxon>Hexapoda</taxon>
        <taxon>Insecta</taxon>
        <taxon>Pterygota</taxon>
        <taxon>Neoptera</taxon>
        <taxon>Endopterygota</taxon>
        <taxon>Lepidoptera</taxon>
        <taxon>Glossata</taxon>
        <taxon>Ditrysia</taxon>
        <taxon>Papilionoidea</taxon>
        <taxon>Papilionidae</taxon>
        <taxon>Parnassiinae</taxon>
        <taxon>Parnassini</taxon>
        <taxon>Parnassius</taxon>
        <taxon>Parnassius</taxon>
    </lineage>
</organism>
<evidence type="ECO:0000313" key="2">
    <source>
        <dbReference type="EMBL" id="CAG4966259.1"/>
    </source>
</evidence>
<dbReference type="Pfam" id="PF21788">
    <property type="entry name" value="TNP-like_GBD"/>
    <property type="match status" value="1"/>
</dbReference>
<dbReference type="OrthoDB" id="6627680at2759"/>
<proteinExistence type="predicted"/>